<organism evidence="2 3">
    <name type="scientific">Gossypium barbadense</name>
    <name type="common">Sea Island cotton</name>
    <name type="synonym">Hibiscus barbadensis</name>
    <dbReference type="NCBI Taxonomy" id="3634"/>
    <lineage>
        <taxon>Eukaryota</taxon>
        <taxon>Viridiplantae</taxon>
        <taxon>Streptophyta</taxon>
        <taxon>Embryophyta</taxon>
        <taxon>Tracheophyta</taxon>
        <taxon>Spermatophyta</taxon>
        <taxon>Magnoliopsida</taxon>
        <taxon>eudicotyledons</taxon>
        <taxon>Gunneridae</taxon>
        <taxon>Pentapetalae</taxon>
        <taxon>rosids</taxon>
        <taxon>malvids</taxon>
        <taxon>Malvales</taxon>
        <taxon>Malvaceae</taxon>
        <taxon>Malvoideae</taxon>
        <taxon>Gossypium</taxon>
    </lineage>
</organism>
<proteinExistence type="predicted"/>
<dbReference type="EMBL" id="KZ662933">
    <property type="protein sequence ID" value="PPS17385.1"/>
    <property type="molecule type" value="Genomic_DNA"/>
</dbReference>
<evidence type="ECO:0000313" key="2">
    <source>
        <dbReference type="EMBL" id="PPS17385.1"/>
    </source>
</evidence>
<feature type="region of interest" description="Disordered" evidence="1">
    <location>
        <begin position="1"/>
        <end position="29"/>
    </location>
</feature>
<dbReference type="Proteomes" id="UP000239757">
    <property type="component" value="Unassembled WGS sequence"/>
</dbReference>
<evidence type="ECO:0000313" key="3">
    <source>
        <dbReference type="Proteomes" id="UP000239757"/>
    </source>
</evidence>
<accession>A0A2P5YP73</accession>
<evidence type="ECO:0000256" key="1">
    <source>
        <dbReference type="SAM" id="MobiDB-lite"/>
    </source>
</evidence>
<reference evidence="2 3" key="1">
    <citation type="submission" date="2015-01" db="EMBL/GenBank/DDBJ databases">
        <title>Genome of allotetraploid Gossypium barbadense reveals genomic plasticity and fiber elongation in cotton evolution.</title>
        <authorList>
            <person name="Chen X."/>
            <person name="Liu X."/>
            <person name="Zhao B."/>
            <person name="Zheng H."/>
            <person name="Hu Y."/>
            <person name="Lu G."/>
            <person name="Yang C."/>
            <person name="Chen J."/>
            <person name="Shan C."/>
            <person name="Zhang L."/>
            <person name="Zhou Y."/>
            <person name="Wang L."/>
            <person name="Guo W."/>
            <person name="Bai Y."/>
            <person name="Ruan J."/>
            <person name="Shangguan X."/>
            <person name="Mao Y."/>
            <person name="Jiang J."/>
            <person name="Zhu Y."/>
            <person name="Lei J."/>
            <person name="Kang H."/>
            <person name="Chen S."/>
            <person name="He X."/>
            <person name="Wang R."/>
            <person name="Wang Y."/>
            <person name="Chen J."/>
            <person name="Wang L."/>
            <person name="Yu S."/>
            <person name="Wang B."/>
            <person name="Wei J."/>
            <person name="Song S."/>
            <person name="Lu X."/>
            <person name="Gao Z."/>
            <person name="Gu W."/>
            <person name="Deng X."/>
            <person name="Ma D."/>
            <person name="Wang S."/>
            <person name="Liang W."/>
            <person name="Fang L."/>
            <person name="Cai C."/>
            <person name="Zhu X."/>
            <person name="Zhou B."/>
            <person name="Zhang Y."/>
            <person name="Chen Z."/>
            <person name="Xu S."/>
            <person name="Zhu R."/>
            <person name="Wang S."/>
            <person name="Zhang T."/>
            <person name="Zhao G."/>
        </authorList>
    </citation>
    <scope>NUCLEOTIDE SEQUENCE [LARGE SCALE GENOMIC DNA]</scope>
    <source>
        <strain evidence="3">cv. Xinhai21</strain>
        <tissue evidence="2">Leaf</tissue>
    </source>
</reference>
<gene>
    <name evidence="2" type="ORF">GOBAR_AA03197</name>
</gene>
<dbReference type="AlphaFoldDB" id="A0A2P5YP73"/>
<protein>
    <submittedName>
        <fullName evidence="2">Uncharacterized protein</fullName>
    </submittedName>
</protein>
<feature type="compositionally biased region" description="Basic and acidic residues" evidence="1">
    <location>
        <begin position="8"/>
        <end position="20"/>
    </location>
</feature>
<sequence>MAMSVVEDVERPLVSDDVNHSQDQSNDLTRNYDLEGACYQSEALLRSPRNKGLVHKQRLPPASHHLAQGDSLVLEISDPSEDLLVGQTLKRPLATEHLIEALKLGRPENQNENSIQEFVPKVISDQRNFCFLSLL</sequence>
<dbReference type="OrthoDB" id="420076at2759"/>
<name>A0A2P5YP73_GOSBA</name>